<dbReference type="KEGG" id="srm:SRM_00452"/>
<dbReference type="HOGENOM" id="CLU_2652353_0_0_10"/>
<organism evidence="2 3">
    <name type="scientific">Salinibacter ruber (strain M8)</name>
    <dbReference type="NCBI Taxonomy" id="761659"/>
    <lineage>
        <taxon>Bacteria</taxon>
        <taxon>Pseudomonadati</taxon>
        <taxon>Rhodothermota</taxon>
        <taxon>Rhodothermia</taxon>
        <taxon>Rhodothermales</taxon>
        <taxon>Salinibacteraceae</taxon>
        <taxon>Salinibacter</taxon>
    </lineage>
</organism>
<accession>D5H5R8</accession>
<feature type="transmembrane region" description="Helical" evidence="1">
    <location>
        <begin position="26"/>
        <end position="44"/>
    </location>
</feature>
<evidence type="ECO:0000313" key="3">
    <source>
        <dbReference type="Proteomes" id="UP000000933"/>
    </source>
</evidence>
<evidence type="ECO:0000256" key="1">
    <source>
        <dbReference type="SAM" id="Phobius"/>
    </source>
</evidence>
<proteinExistence type="predicted"/>
<feature type="transmembrane region" description="Helical" evidence="1">
    <location>
        <begin position="50"/>
        <end position="68"/>
    </location>
</feature>
<evidence type="ECO:0000313" key="2">
    <source>
        <dbReference type="EMBL" id="CBH23373.1"/>
    </source>
</evidence>
<name>D5H5R8_SALRM</name>
<protein>
    <submittedName>
        <fullName evidence="2">Uncharacterized protein</fullName>
    </submittedName>
</protein>
<keyword evidence="1" id="KW-0472">Membrane</keyword>
<dbReference type="EMBL" id="FP565814">
    <property type="protein sequence ID" value="CBH23373.1"/>
    <property type="molecule type" value="Genomic_DNA"/>
</dbReference>
<gene>
    <name evidence="2" type="ordered locus">SRM_00452</name>
</gene>
<keyword evidence="1" id="KW-1133">Transmembrane helix</keyword>
<keyword evidence="1" id="KW-0812">Transmembrane</keyword>
<dbReference type="Proteomes" id="UP000000933">
    <property type="component" value="Chromosome"/>
</dbReference>
<reference evidence="2 3" key="1">
    <citation type="journal article" date="2010" name="ISME J.">
        <title>Fine-scale evolution: genomic, phenotypic and ecological differentiation in two coexisting Salinibacter ruber strains.</title>
        <authorList>
            <person name="Pena A."/>
            <person name="Teeling H."/>
            <person name="Huerta-Cepas J."/>
            <person name="Santos F."/>
            <person name="Yarza P."/>
            <person name="Brito-Echeverria J."/>
            <person name="Lucio M."/>
            <person name="Schmitt-Kopplin P."/>
            <person name="Meseguer I."/>
            <person name="Schenowitz C."/>
            <person name="Dossat C."/>
            <person name="Barbe V."/>
            <person name="Dopazo J."/>
            <person name="Rossello-Mora R."/>
            <person name="Schuler M."/>
            <person name="Glockner F.O."/>
            <person name="Amann R."/>
            <person name="Gabaldon T."/>
            <person name="Anton J."/>
        </authorList>
    </citation>
    <scope>NUCLEOTIDE SEQUENCE [LARGE SCALE GENOMIC DNA]</scope>
    <source>
        <strain evidence="2 3">M8</strain>
    </source>
</reference>
<dbReference type="AlphaFoldDB" id="D5H5R8"/>
<reference evidence="3" key="2">
    <citation type="submission" date="2010-04" db="EMBL/GenBank/DDBJ databases">
        <title>Genome sequence of Salinibacter ruber M8.</title>
        <authorList>
            <consortium name="Genoscope"/>
        </authorList>
    </citation>
    <scope>NUCLEOTIDE SEQUENCE [LARGE SCALE GENOMIC DNA]</scope>
    <source>
        <strain evidence="3">M8</strain>
    </source>
</reference>
<sequence length="76" mass="8208">MGSFSYLLPAHCVSQNPDRFMTNSKGWIFAAGVVALALSLYLWFSGSDQAAIFVGLWVPSLWILADLVDQAETAAA</sequence>